<keyword evidence="2" id="KW-1185">Reference proteome</keyword>
<dbReference type="Gene3D" id="3.40.190.10">
    <property type="entry name" value="Periplasmic binding protein-like II"/>
    <property type="match status" value="2"/>
</dbReference>
<dbReference type="EMBL" id="BSVB01000001">
    <property type="protein sequence ID" value="GMA94952.1"/>
    <property type="molecule type" value="Genomic_DNA"/>
</dbReference>
<gene>
    <name evidence="1" type="ORF">GCM10025881_17760</name>
</gene>
<reference evidence="2" key="1">
    <citation type="journal article" date="2019" name="Int. J. Syst. Evol. Microbiol.">
        <title>The Global Catalogue of Microorganisms (GCM) 10K type strain sequencing project: providing services to taxonomists for standard genome sequencing and annotation.</title>
        <authorList>
            <consortium name="The Broad Institute Genomics Platform"/>
            <consortium name="The Broad Institute Genome Sequencing Center for Infectious Disease"/>
            <person name="Wu L."/>
            <person name="Ma J."/>
        </authorList>
    </citation>
    <scope>NUCLEOTIDE SEQUENCE [LARGE SCALE GENOMIC DNA]</scope>
    <source>
        <strain evidence="2">NBRC 108894</strain>
    </source>
</reference>
<evidence type="ECO:0000313" key="1">
    <source>
        <dbReference type="EMBL" id="GMA94952.1"/>
    </source>
</evidence>
<dbReference type="SUPFAM" id="SSF53850">
    <property type="entry name" value="Periplasmic binding protein-like II"/>
    <property type="match status" value="1"/>
</dbReference>
<comment type="caution">
    <text evidence="1">The sequence shown here is derived from an EMBL/GenBank/DDBJ whole genome shotgun (WGS) entry which is preliminary data.</text>
</comment>
<evidence type="ECO:0008006" key="3">
    <source>
        <dbReference type="Google" id="ProtNLM"/>
    </source>
</evidence>
<proteinExistence type="predicted"/>
<organism evidence="1 2">
    <name type="scientific">Pseudolysinimonas kribbensis</name>
    <dbReference type="NCBI Taxonomy" id="433641"/>
    <lineage>
        <taxon>Bacteria</taxon>
        <taxon>Bacillati</taxon>
        <taxon>Actinomycetota</taxon>
        <taxon>Actinomycetes</taxon>
        <taxon>Micrococcales</taxon>
        <taxon>Microbacteriaceae</taxon>
        <taxon>Pseudolysinimonas</taxon>
    </lineage>
</organism>
<name>A0ABQ6K826_9MICO</name>
<protein>
    <recommendedName>
        <fullName evidence="3">Extracellular solute-binding protein</fullName>
    </recommendedName>
</protein>
<sequence length="141" mass="15300">MVRLGIVDKVQIVKWPKKKQNGSPVGWDNFPILASSQNKDDAWKFVHYLSSKEAALSLLKLGGTNVPARRSIVESDAFLRNAPKGSELLYSALDYATPIPGPARGADVQNAIEQAWLQILQGNVTASAGLSQLSDKIESLL</sequence>
<dbReference type="RefSeq" id="WP_284253815.1">
    <property type="nucleotide sequence ID" value="NZ_BSVB01000001.1"/>
</dbReference>
<evidence type="ECO:0000313" key="2">
    <source>
        <dbReference type="Proteomes" id="UP001157034"/>
    </source>
</evidence>
<dbReference type="Proteomes" id="UP001157034">
    <property type="component" value="Unassembled WGS sequence"/>
</dbReference>
<accession>A0ABQ6K826</accession>